<keyword evidence="2" id="KW-0238">DNA-binding</keyword>
<dbReference type="InterPro" id="IPR001387">
    <property type="entry name" value="Cro/C1-type_HTH"/>
</dbReference>
<organism evidence="2 3">
    <name type="scientific">Colwellia marinimaniae</name>
    <dbReference type="NCBI Taxonomy" id="1513592"/>
    <lineage>
        <taxon>Bacteria</taxon>
        <taxon>Pseudomonadati</taxon>
        <taxon>Pseudomonadota</taxon>
        <taxon>Gammaproteobacteria</taxon>
        <taxon>Alteromonadales</taxon>
        <taxon>Colwelliaceae</taxon>
        <taxon>Colwellia</taxon>
    </lineage>
</organism>
<accession>A0ABQ0MXJ3</accession>
<proteinExistence type="predicted"/>
<protein>
    <submittedName>
        <fullName evidence="2">DNA-binding protein</fullName>
    </submittedName>
</protein>
<dbReference type="EMBL" id="BDQM01000025">
    <property type="protein sequence ID" value="GAW97081.1"/>
    <property type="molecule type" value="Genomic_DNA"/>
</dbReference>
<comment type="caution">
    <text evidence="2">The sequence shown here is derived from an EMBL/GenBank/DDBJ whole genome shotgun (WGS) entry which is preliminary data.</text>
</comment>
<dbReference type="PROSITE" id="PS50943">
    <property type="entry name" value="HTH_CROC1"/>
    <property type="match status" value="1"/>
</dbReference>
<dbReference type="Pfam" id="PF01381">
    <property type="entry name" value="HTH_3"/>
    <property type="match status" value="1"/>
</dbReference>
<name>A0ABQ0MXJ3_9GAMM</name>
<dbReference type="Gene3D" id="1.10.260.40">
    <property type="entry name" value="lambda repressor-like DNA-binding domains"/>
    <property type="match status" value="1"/>
</dbReference>
<dbReference type="Proteomes" id="UP000197068">
    <property type="component" value="Unassembled WGS sequence"/>
</dbReference>
<dbReference type="GO" id="GO:0003677">
    <property type="term" value="F:DNA binding"/>
    <property type="evidence" value="ECO:0007669"/>
    <property type="project" value="UniProtKB-KW"/>
</dbReference>
<gene>
    <name evidence="2" type="ORF">MTCD1_02707</name>
</gene>
<keyword evidence="3" id="KW-1185">Reference proteome</keyword>
<evidence type="ECO:0000313" key="3">
    <source>
        <dbReference type="Proteomes" id="UP000197068"/>
    </source>
</evidence>
<evidence type="ECO:0000313" key="2">
    <source>
        <dbReference type="EMBL" id="GAW97081.1"/>
    </source>
</evidence>
<dbReference type="SMART" id="SM00530">
    <property type="entry name" value="HTH_XRE"/>
    <property type="match status" value="1"/>
</dbReference>
<dbReference type="CDD" id="cd00093">
    <property type="entry name" value="HTH_XRE"/>
    <property type="match status" value="1"/>
</dbReference>
<dbReference type="RefSeq" id="WP_082606535.1">
    <property type="nucleotide sequence ID" value="NZ_BDQM01000025.1"/>
</dbReference>
<dbReference type="InterPro" id="IPR010982">
    <property type="entry name" value="Lambda_DNA-bd_dom_sf"/>
</dbReference>
<feature type="domain" description="HTH cro/C1-type" evidence="1">
    <location>
        <begin position="43"/>
        <end position="99"/>
    </location>
</feature>
<evidence type="ECO:0000259" key="1">
    <source>
        <dbReference type="PROSITE" id="PS50943"/>
    </source>
</evidence>
<reference evidence="2 3" key="1">
    <citation type="submission" date="2017-06" db="EMBL/GenBank/DDBJ databases">
        <title>Whole Genome Sequences of Colwellia marinimaniae MTCD1.</title>
        <authorList>
            <person name="Kusumoto H."/>
            <person name="Inoue M."/>
            <person name="Tanikawa K."/>
            <person name="Maeji H."/>
            <person name="Cameron J.H."/>
            <person name="Bartlett D.H."/>
        </authorList>
    </citation>
    <scope>NUCLEOTIDE SEQUENCE [LARGE SCALE GENOMIC DNA]</scope>
    <source>
        <strain evidence="2 3">MTCD1</strain>
    </source>
</reference>
<sequence>MVSFRITKPKNTVRSMVREQYKEIANSAASFKNAAAIPAEGWVRTIRKALDMSGAQLAERLNLSRNRISILERREVEGEITINQLKALADKLGCDFTYALVPKKEANLGCNMFRVREKDLKRLPTCDWV</sequence>
<dbReference type="SUPFAM" id="SSF47413">
    <property type="entry name" value="lambda repressor-like DNA-binding domains"/>
    <property type="match status" value="1"/>
</dbReference>